<name>A0A1M7HUB4_9RHOB</name>
<evidence type="ECO:0000313" key="6">
    <source>
        <dbReference type="EMBL" id="SHM32050.1"/>
    </source>
</evidence>
<evidence type="ECO:0000313" key="7">
    <source>
        <dbReference type="Proteomes" id="UP000184444"/>
    </source>
</evidence>
<keyword evidence="7" id="KW-1185">Reference proteome</keyword>
<dbReference type="OrthoDB" id="9793753at2"/>
<keyword evidence="3" id="KW-1015">Disulfide bond</keyword>
<accession>A0A1M7HUB4</accession>
<evidence type="ECO:0000256" key="2">
    <source>
        <dbReference type="ARBA" id="ARBA00022833"/>
    </source>
</evidence>
<evidence type="ECO:0000256" key="3">
    <source>
        <dbReference type="ARBA" id="ARBA00023157"/>
    </source>
</evidence>
<dbReference type="Proteomes" id="UP000184444">
    <property type="component" value="Unassembled WGS sequence"/>
</dbReference>
<evidence type="ECO:0000256" key="5">
    <source>
        <dbReference type="ARBA" id="ARBA00023284"/>
    </source>
</evidence>
<dbReference type="STRING" id="53463.SAMN05444389_10713"/>
<keyword evidence="4" id="KW-0143">Chaperone</keyword>
<keyword evidence="1" id="KW-0963">Cytoplasm</keyword>
<reference evidence="7" key="1">
    <citation type="submission" date="2016-11" db="EMBL/GenBank/DDBJ databases">
        <authorList>
            <person name="Varghese N."/>
            <person name="Submissions S."/>
        </authorList>
    </citation>
    <scope>NUCLEOTIDE SEQUENCE [LARGE SCALE GENOMIC DNA]</scope>
    <source>
        <strain evidence="7">DSM 6637</strain>
    </source>
</reference>
<dbReference type="GO" id="GO:0051082">
    <property type="term" value="F:unfolded protein binding"/>
    <property type="evidence" value="ECO:0007669"/>
    <property type="project" value="InterPro"/>
</dbReference>
<proteinExistence type="predicted"/>
<keyword evidence="5" id="KW-0676">Redox-active center</keyword>
<dbReference type="GO" id="GO:0044183">
    <property type="term" value="F:protein folding chaperone"/>
    <property type="evidence" value="ECO:0007669"/>
    <property type="project" value="TreeGrafter"/>
</dbReference>
<dbReference type="InterPro" id="IPR000397">
    <property type="entry name" value="Heat_shock_Hsp33"/>
</dbReference>
<keyword evidence="2" id="KW-0862">Zinc</keyword>
<dbReference type="SUPFAM" id="SSF118352">
    <property type="entry name" value="HSP33 redox switch-like"/>
    <property type="match status" value="1"/>
</dbReference>
<sequence>MSSINQIAWDDTVLPFQLDRSGVRGRVARLDGVLDHVLTRHDYPPQVAALVAEVALLTALIGPTIKLRWKLSIQVRGNGAIRTLAADYYAPAGEGEPARIRGWASFDAERLDGRPPFEQIGEGYFAILIDQGAGNLPYQGITPLAGGSLSACAASYFAQSEQLPSTFTLAYGESRMAGDVSTQWRAGGVMLQTLPAQPMPAGEGGSGEGGLIEAADILQGAESEDWNRANHLLSTVEPMELIGPTVAPTDLLVRLFHEETPRVFDPQRVEFGCSCSADRVRGTLSIYSAKDIAHMTTDAGTVTADCQFCGAHYEFDPASLGFEATVDADGNPLPAMQEEGRD</sequence>
<gene>
    <name evidence="6" type="ORF">SAMN05444389_10713</name>
</gene>
<organism evidence="6 7">
    <name type="scientific">Paracoccus solventivorans</name>
    <dbReference type="NCBI Taxonomy" id="53463"/>
    <lineage>
        <taxon>Bacteria</taxon>
        <taxon>Pseudomonadati</taxon>
        <taxon>Pseudomonadota</taxon>
        <taxon>Alphaproteobacteria</taxon>
        <taxon>Rhodobacterales</taxon>
        <taxon>Paracoccaceae</taxon>
        <taxon>Paracoccus</taxon>
    </lineage>
</organism>
<dbReference type="EMBL" id="FRCK01000007">
    <property type="protein sequence ID" value="SHM32050.1"/>
    <property type="molecule type" value="Genomic_DNA"/>
</dbReference>
<dbReference type="InterPro" id="IPR023212">
    <property type="entry name" value="Hsp33_helix_hairpin_bin_dom_sf"/>
</dbReference>
<dbReference type="Gene3D" id="3.90.1280.10">
    <property type="entry name" value="HSP33 redox switch-like"/>
    <property type="match status" value="1"/>
</dbReference>
<protein>
    <submittedName>
        <fullName evidence="6">Molecular chaperone Hsp33</fullName>
    </submittedName>
</protein>
<dbReference type="RefSeq" id="WP_073066899.1">
    <property type="nucleotide sequence ID" value="NZ_FRCK01000007.1"/>
</dbReference>
<dbReference type="CDD" id="cd00498">
    <property type="entry name" value="Hsp33"/>
    <property type="match status" value="1"/>
</dbReference>
<dbReference type="Pfam" id="PF01430">
    <property type="entry name" value="HSP33"/>
    <property type="match status" value="1"/>
</dbReference>
<dbReference type="PIRSF" id="PIRSF005261">
    <property type="entry name" value="Heat_shock_Hsp33"/>
    <property type="match status" value="1"/>
</dbReference>
<dbReference type="InterPro" id="IPR016154">
    <property type="entry name" value="Heat_shock_Hsp33_C"/>
</dbReference>
<dbReference type="InterPro" id="IPR016153">
    <property type="entry name" value="Heat_shock_Hsp33_N"/>
</dbReference>
<dbReference type="Gene3D" id="3.55.30.10">
    <property type="entry name" value="Hsp33 domain"/>
    <property type="match status" value="1"/>
</dbReference>
<dbReference type="Gene3D" id="1.10.287.480">
    <property type="entry name" value="helix hairpin bin"/>
    <property type="match status" value="1"/>
</dbReference>
<dbReference type="GO" id="GO:0042026">
    <property type="term" value="P:protein refolding"/>
    <property type="evidence" value="ECO:0007669"/>
    <property type="project" value="TreeGrafter"/>
</dbReference>
<dbReference type="PANTHER" id="PTHR30111:SF1">
    <property type="entry name" value="33 KDA CHAPERONIN"/>
    <property type="match status" value="1"/>
</dbReference>
<evidence type="ECO:0000256" key="4">
    <source>
        <dbReference type="ARBA" id="ARBA00023186"/>
    </source>
</evidence>
<evidence type="ECO:0000256" key="1">
    <source>
        <dbReference type="ARBA" id="ARBA00022490"/>
    </source>
</evidence>
<dbReference type="GO" id="GO:0005737">
    <property type="term" value="C:cytoplasm"/>
    <property type="evidence" value="ECO:0007669"/>
    <property type="project" value="InterPro"/>
</dbReference>
<dbReference type="SUPFAM" id="SSF64397">
    <property type="entry name" value="Hsp33 domain"/>
    <property type="match status" value="1"/>
</dbReference>
<dbReference type="AlphaFoldDB" id="A0A1M7HUB4"/>
<dbReference type="PANTHER" id="PTHR30111">
    <property type="entry name" value="33 KDA CHAPERONIN"/>
    <property type="match status" value="1"/>
</dbReference>